<dbReference type="SMART" id="SM00418">
    <property type="entry name" value="HTH_ARSR"/>
    <property type="match status" value="1"/>
</dbReference>
<dbReference type="EMBL" id="BMKC01000001">
    <property type="protein sequence ID" value="GGA72046.1"/>
    <property type="molecule type" value="Genomic_DNA"/>
</dbReference>
<protein>
    <recommendedName>
        <fullName evidence="2">HTH arsR-type domain-containing protein</fullName>
    </recommendedName>
</protein>
<accession>A0ABQ1HEX5</accession>
<dbReference type="RefSeq" id="WP_188661509.1">
    <property type="nucleotide sequence ID" value="NZ_BMKC01000001.1"/>
</dbReference>
<dbReference type="SUPFAM" id="SSF46785">
    <property type="entry name" value="Winged helix' DNA-binding domain"/>
    <property type="match status" value="1"/>
</dbReference>
<dbReference type="Gene3D" id="1.10.10.10">
    <property type="entry name" value="Winged helix-like DNA-binding domain superfamily/Winged helix DNA-binding domain"/>
    <property type="match status" value="1"/>
</dbReference>
<name>A0ABQ1HEX5_9GAMM</name>
<feature type="compositionally biased region" description="Basic and acidic residues" evidence="1">
    <location>
        <begin position="201"/>
        <end position="217"/>
    </location>
</feature>
<evidence type="ECO:0000256" key="1">
    <source>
        <dbReference type="SAM" id="MobiDB-lite"/>
    </source>
</evidence>
<sequence length="217" mass="23544">MARSPLPRPPRKRRYQDVADPAGIGLLASPVRQDIVDTLAALDGEADVATVAGELGRAADGLYYHFELLADAGLITRVQTEGDARRYRIGTRPGTALRLAYEPGGESAQAVQAVVARQLQAAGRDFRAALARDGVRTRGPDRELWAGRSRGWLDEAGLREANELLERLQALLQGPRQPGQDQLFSLSFVLAPTPGRPARRGKPESAEPDHATNQRRG</sequence>
<keyword evidence="4" id="KW-1185">Reference proteome</keyword>
<evidence type="ECO:0000259" key="2">
    <source>
        <dbReference type="SMART" id="SM00418"/>
    </source>
</evidence>
<dbReference type="Pfam" id="PF12840">
    <property type="entry name" value="HTH_20"/>
    <property type="match status" value="1"/>
</dbReference>
<evidence type="ECO:0000313" key="4">
    <source>
        <dbReference type="Proteomes" id="UP000623419"/>
    </source>
</evidence>
<comment type="caution">
    <text evidence="3">The sequence shown here is derived from an EMBL/GenBank/DDBJ whole genome shotgun (WGS) entry which is preliminary data.</text>
</comment>
<dbReference type="InterPro" id="IPR036388">
    <property type="entry name" value="WH-like_DNA-bd_sf"/>
</dbReference>
<evidence type="ECO:0000313" key="3">
    <source>
        <dbReference type="EMBL" id="GGA72046.1"/>
    </source>
</evidence>
<organism evidence="3 4">
    <name type="scientific">Arenimonas soli</name>
    <dbReference type="NCBI Taxonomy" id="2269504"/>
    <lineage>
        <taxon>Bacteria</taxon>
        <taxon>Pseudomonadati</taxon>
        <taxon>Pseudomonadota</taxon>
        <taxon>Gammaproteobacteria</taxon>
        <taxon>Lysobacterales</taxon>
        <taxon>Lysobacteraceae</taxon>
        <taxon>Arenimonas</taxon>
    </lineage>
</organism>
<reference evidence="4" key="1">
    <citation type="journal article" date="2019" name="Int. J. Syst. Evol. Microbiol.">
        <title>The Global Catalogue of Microorganisms (GCM) 10K type strain sequencing project: providing services to taxonomists for standard genome sequencing and annotation.</title>
        <authorList>
            <consortium name="The Broad Institute Genomics Platform"/>
            <consortium name="The Broad Institute Genome Sequencing Center for Infectious Disease"/>
            <person name="Wu L."/>
            <person name="Ma J."/>
        </authorList>
    </citation>
    <scope>NUCLEOTIDE SEQUENCE [LARGE SCALE GENOMIC DNA]</scope>
    <source>
        <strain evidence="4">CGMCC 1.15905</strain>
    </source>
</reference>
<dbReference type="InterPro" id="IPR001845">
    <property type="entry name" value="HTH_ArsR_DNA-bd_dom"/>
</dbReference>
<dbReference type="InterPro" id="IPR036390">
    <property type="entry name" value="WH_DNA-bd_sf"/>
</dbReference>
<feature type="region of interest" description="Disordered" evidence="1">
    <location>
        <begin position="190"/>
        <end position="217"/>
    </location>
</feature>
<feature type="domain" description="HTH arsR-type" evidence="2">
    <location>
        <begin position="23"/>
        <end position="102"/>
    </location>
</feature>
<gene>
    <name evidence="3" type="ORF">GCM10011521_07750</name>
</gene>
<dbReference type="Proteomes" id="UP000623419">
    <property type="component" value="Unassembled WGS sequence"/>
</dbReference>
<proteinExistence type="predicted"/>